<dbReference type="Pfam" id="PF20990">
    <property type="entry name" value="DUF2207_C"/>
    <property type="match status" value="1"/>
</dbReference>
<dbReference type="RefSeq" id="WP_178011184.1">
    <property type="nucleotide sequence ID" value="NZ_CP058316.1"/>
</dbReference>
<feature type="domain" description="DUF2207" evidence="4">
    <location>
        <begin position="69"/>
        <end position="255"/>
    </location>
</feature>
<dbReference type="InterPro" id="IPR048389">
    <property type="entry name" value="YciQ-like_C"/>
</dbReference>
<dbReference type="InterPro" id="IPR018702">
    <property type="entry name" value="DUF2207"/>
</dbReference>
<proteinExistence type="predicted"/>
<gene>
    <name evidence="6" type="ORF">HW566_05775</name>
</gene>
<dbReference type="PROSITE" id="PS51257">
    <property type="entry name" value="PROKAR_LIPOPROTEIN"/>
    <property type="match status" value="1"/>
</dbReference>
<dbReference type="Proteomes" id="UP000509638">
    <property type="component" value="Chromosome"/>
</dbReference>
<accession>A0A7D5F4K4</accession>
<organism evidence="6 7">
    <name type="scientific">Microbacterium oleivorans</name>
    <dbReference type="NCBI Taxonomy" id="273677"/>
    <lineage>
        <taxon>Bacteria</taxon>
        <taxon>Bacillati</taxon>
        <taxon>Actinomycetota</taxon>
        <taxon>Actinomycetes</taxon>
        <taxon>Micrococcales</taxon>
        <taxon>Microbacteriaceae</taxon>
        <taxon>Microbacterium</taxon>
    </lineage>
</organism>
<evidence type="ECO:0000313" key="7">
    <source>
        <dbReference type="Proteomes" id="UP000509638"/>
    </source>
</evidence>
<dbReference type="Pfam" id="PF09972">
    <property type="entry name" value="DUF2207"/>
    <property type="match status" value="1"/>
</dbReference>
<keyword evidence="3" id="KW-0732">Signal</keyword>
<dbReference type="EMBL" id="CP058316">
    <property type="protein sequence ID" value="QLD11327.1"/>
    <property type="molecule type" value="Genomic_DNA"/>
</dbReference>
<keyword evidence="2" id="KW-1133">Transmembrane helix</keyword>
<feature type="transmembrane region" description="Helical" evidence="2">
    <location>
        <begin position="272"/>
        <end position="291"/>
    </location>
</feature>
<feature type="region of interest" description="Disordered" evidence="1">
    <location>
        <begin position="594"/>
        <end position="621"/>
    </location>
</feature>
<name>A0A7D5F4K4_9MICO</name>
<feature type="domain" description="Predicted membrane protein YciQ-like C-terminal" evidence="5">
    <location>
        <begin position="310"/>
        <end position="556"/>
    </location>
</feature>
<feature type="signal peptide" evidence="3">
    <location>
        <begin position="1"/>
        <end position="31"/>
    </location>
</feature>
<feature type="compositionally biased region" description="Gly residues" evidence="1">
    <location>
        <begin position="602"/>
        <end position="621"/>
    </location>
</feature>
<evidence type="ECO:0000259" key="4">
    <source>
        <dbReference type="Pfam" id="PF09972"/>
    </source>
</evidence>
<keyword evidence="2" id="KW-0812">Transmembrane</keyword>
<evidence type="ECO:0000259" key="5">
    <source>
        <dbReference type="Pfam" id="PF20990"/>
    </source>
</evidence>
<evidence type="ECO:0000256" key="3">
    <source>
        <dbReference type="SAM" id="SignalP"/>
    </source>
</evidence>
<evidence type="ECO:0000313" key="6">
    <source>
        <dbReference type="EMBL" id="QLD11327.1"/>
    </source>
</evidence>
<keyword evidence="2" id="KW-0472">Membrane</keyword>
<sequence>MIRRTRSALALVVVSVIGCLLLWALPSAASAASSTSAPITTTVPPALRGVVASDVSGDLDAFVFDSLAVDYTITRDADGTARMRVVETFVADFPDADQNRGMRRLLPETYNGQPLHPELVSVTDEDGRAWPVETDSDDGTFGILARGDDYLHGRTSFVFTYDLENVVWSFPDTGLEFYWDVNGTDWEQPFGEVSATVHLDAALAQSLAGRQACYVGGDGATDACPDITASADGSIITAKANDLGPRETLTVAIGFDEGAFETFDSSFASSPFGWLQAGGAILLLGATGWAVRNRRTLLRHEPGRATIIAEYEPPPGVDALESAVLLGKTTKAIPAEVLEQAVAGSIRIVEGDKPRWGKAKLRAELVDPSLADGDGRMLLGGLFPAGRPGDVYEFGSTDTRFSTAAQKILKTAGDELKQRGMYRSVPVGARAWPLAVWGLAVALVVVFGVLALTSYVHPALPIALLVVAFLSFFVVIFAIAAVPLSTRGAEVRDHLAGLKTFIAWAEEDRIRTLQSPRGAERRAIDTDDPRQMLHLYERLLPYAVVFGLEKEWSQRLVALYAAAGVAAPVWYAGSGAFDPSSFAAGIGTLSASASSSSSTSGGSSGGGAAGGGGGGGGGGGA</sequence>
<feature type="transmembrane region" description="Helical" evidence="2">
    <location>
        <begin position="462"/>
        <end position="484"/>
    </location>
</feature>
<evidence type="ECO:0000256" key="1">
    <source>
        <dbReference type="SAM" id="MobiDB-lite"/>
    </source>
</evidence>
<dbReference type="AlphaFoldDB" id="A0A7D5F4K4"/>
<protein>
    <submittedName>
        <fullName evidence="6">DUF2207 domain-containing protein</fullName>
    </submittedName>
</protein>
<reference evidence="6 7" key="1">
    <citation type="submission" date="2020-06" db="EMBL/GenBank/DDBJ databases">
        <authorList>
            <person name="Jo H."/>
        </authorList>
    </citation>
    <scope>NUCLEOTIDE SEQUENCE [LARGE SCALE GENOMIC DNA]</scope>
    <source>
        <strain evidence="6 7">I46</strain>
    </source>
</reference>
<feature type="transmembrane region" description="Helical" evidence="2">
    <location>
        <begin position="431"/>
        <end position="456"/>
    </location>
</feature>
<evidence type="ECO:0000256" key="2">
    <source>
        <dbReference type="SAM" id="Phobius"/>
    </source>
</evidence>
<feature type="chain" id="PRO_5028872262" evidence="3">
    <location>
        <begin position="32"/>
        <end position="621"/>
    </location>
</feature>